<dbReference type="AlphaFoldDB" id="A0A2P6MZ39"/>
<dbReference type="Proteomes" id="UP000241769">
    <property type="component" value="Unassembled WGS sequence"/>
</dbReference>
<feature type="region of interest" description="Disordered" evidence="1">
    <location>
        <begin position="15"/>
        <end position="63"/>
    </location>
</feature>
<reference evidence="2 3" key="1">
    <citation type="journal article" date="2018" name="Genome Biol. Evol.">
        <title>Multiple Roots of Fruiting Body Formation in Amoebozoa.</title>
        <authorList>
            <person name="Hillmann F."/>
            <person name="Forbes G."/>
            <person name="Novohradska S."/>
            <person name="Ferling I."/>
            <person name="Riege K."/>
            <person name="Groth M."/>
            <person name="Westermann M."/>
            <person name="Marz M."/>
            <person name="Spaller T."/>
            <person name="Winckler T."/>
            <person name="Schaap P."/>
            <person name="Glockner G."/>
        </authorList>
    </citation>
    <scope>NUCLEOTIDE SEQUENCE [LARGE SCALE GENOMIC DNA]</scope>
    <source>
        <strain evidence="2 3">Jena</strain>
    </source>
</reference>
<accession>A0A2P6MZ39</accession>
<sequence>MDSCLKTRRCRVSGELQLHKRNQPPSKKRKTEHIQKSSPSSKNDIAIPSKKANRSAEKEDQSKKWTIAERETVLRLLIPLCGDTLTPVAFVCFQIAKDTQRSISDVHQFLISKGLEPLRVKNLSCSEVCRRLSLNEDNMEDCIDVSDSLFDETLWPIFLHFRDMIYPSDLMNKTHFIPTSIKVENLKMEEEEEEETFSPSEEETSSKSQDLQGGKKIALAVLKLLHWVSQLMTRCISLSSHNAKSITEEDIMSALYMFSRETEEEKKEDSFLCEEGFERMLSYFSESKRVTEKGKRKMRSTAEDRMLVICQQMSVDNEAPFKLTRKHVEFALHVRNLIDK</sequence>
<proteinExistence type="predicted"/>
<organism evidence="2 3">
    <name type="scientific">Planoprotostelium fungivorum</name>
    <dbReference type="NCBI Taxonomy" id="1890364"/>
    <lineage>
        <taxon>Eukaryota</taxon>
        <taxon>Amoebozoa</taxon>
        <taxon>Evosea</taxon>
        <taxon>Variosea</taxon>
        <taxon>Cavosteliida</taxon>
        <taxon>Cavosteliaceae</taxon>
        <taxon>Planoprotostelium</taxon>
    </lineage>
</organism>
<evidence type="ECO:0000313" key="2">
    <source>
        <dbReference type="EMBL" id="PRP76970.1"/>
    </source>
</evidence>
<gene>
    <name evidence="2" type="ORF">PROFUN_14671</name>
</gene>
<feature type="compositionally biased region" description="Acidic residues" evidence="1">
    <location>
        <begin position="189"/>
        <end position="203"/>
    </location>
</feature>
<keyword evidence="3" id="KW-1185">Reference proteome</keyword>
<protein>
    <submittedName>
        <fullName evidence="2">Uncharacterized protein</fullName>
    </submittedName>
</protein>
<feature type="compositionally biased region" description="Basic residues" evidence="1">
    <location>
        <begin position="19"/>
        <end position="31"/>
    </location>
</feature>
<feature type="compositionally biased region" description="Basic and acidic residues" evidence="1">
    <location>
        <begin position="54"/>
        <end position="63"/>
    </location>
</feature>
<evidence type="ECO:0000313" key="3">
    <source>
        <dbReference type="Proteomes" id="UP000241769"/>
    </source>
</evidence>
<name>A0A2P6MZ39_9EUKA</name>
<comment type="caution">
    <text evidence="2">The sequence shown here is derived from an EMBL/GenBank/DDBJ whole genome shotgun (WGS) entry which is preliminary data.</text>
</comment>
<dbReference type="InParanoid" id="A0A2P6MZ39"/>
<dbReference type="EMBL" id="MDYQ01000290">
    <property type="protein sequence ID" value="PRP76970.1"/>
    <property type="molecule type" value="Genomic_DNA"/>
</dbReference>
<feature type="region of interest" description="Disordered" evidence="1">
    <location>
        <begin position="188"/>
        <end position="210"/>
    </location>
</feature>
<evidence type="ECO:0000256" key="1">
    <source>
        <dbReference type="SAM" id="MobiDB-lite"/>
    </source>
</evidence>